<keyword evidence="8" id="KW-1185">Reference proteome</keyword>
<feature type="compositionally biased region" description="Basic and acidic residues" evidence="5">
    <location>
        <begin position="588"/>
        <end position="600"/>
    </location>
</feature>
<reference evidence="7 8" key="1">
    <citation type="submission" date="2013-07" db="EMBL/GenBank/DDBJ databases">
        <title>The Genome Sequence of Cryptococcus heveanensis BCC8398.</title>
        <authorList>
            <consortium name="The Broad Institute Genome Sequencing Platform"/>
            <person name="Cuomo C."/>
            <person name="Litvintseva A."/>
            <person name="Chen Y."/>
            <person name="Heitman J."/>
            <person name="Sun S."/>
            <person name="Springer D."/>
            <person name="Dromer F."/>
            <person name="Young S.K."/>
            <person name="Zeng Q."/>
            <person name="Gargeya S."/>
            <person name="Fitzgerald M."/>
            <person name="Abouelleil A."/>
            <person name="Alvarado L."/>
            <person name="Berlin A.M."/>
            <person name="Chapman S.B."/>
            <person name="Dewar J."/>
            <person name="Goldberg J."/>
            <person name="Griggs A."/>
            <person name="Gujja S."/>
            <person name="Hansen M."/>
            <person name="Howarth C."/>
            <person name="Imamovic A."/>
            <person name="Larimer J."/>
            <person name="McCowan C."/>
            <person name="Murphy C."/>
            <person name="Pearson M."/>
            <person name="Priest M."/>
            <person name="Roberts A."/>
            <person name="Saif S."/>
            <person name="Shea T."/>
            <person name="Sykes S."/>
            <person name="Wortman J."/>
            <person name="Nusbaum C."/>
            <person name="Birren B."/>
        </authorList>
    </citation>
    <scope>NUCLEOTIDE SEQUENCE [LARGE SCALE GENOMIC DNA]</scope>
    <source>
        <strain evidence="7 8">BCC8398</strain>
    </source>
</reference>
<dbReference type="GO" id="GO:0004065">
    <property type="term" value="F:arylsulfatase activity"/>
    <property type="evidence" value="ECO:0007669"/>
    <property type="project" value="TreeGrafter"/>
</dbReference>
<dbReference type="PROSITE" id="PS00149">
    <property type="entry name" value="SULFATASE_2"/>
    <property type="match status" value="1"/>
</dbReference>
<dbReference type="Pfam" id="PF00884">
    <property type="entry name" value="Sulfatase"/>
    <property type="match status" value="1"/>
</dbReference>
<dbReference type="PANTHER" id="PTHR42693:SF33">
    <property type="entry name" value="ARYLSULFATASE"/>
    <property type="match status" value="1"/>
</dbReference>
<dbReference type="SUPFAM" id="SSF53649">
    <property type="entry name" value="Alkaline phosphatase-like"/>
    <property type="match status" value="1"/>
</dbReference>
<gene>
    <name evidence="7" type="ORF">I316_05600</name>
</gene>
<keyword evidence="4" id="KW-0106">Calcium</keyword>
<dbReference type="InterPro" id="IPR000917">
    <property type="entry name" value="Sulfatase_N"/>
</dbReference>
<dbReference type="OrthoDB" id="103349at2759"/>
<evidence type="ECO:0000259" key="6">
    <source>
        <dbReference type="Pfam" id="PF00884"/>
    </source>
</evidence>
<keyword evidence="2" id="KW-0479">Metal-binding</keyword>
<dbReference type="AlphaFoldDB" id="A0A1B9GNK8"/>
<proteinExistence type="inferred from homology"/>
<evidence type="ECO:0000313" key="8">
    <source>
        <dbReference type="Proteomes" id="UP000092666"/>
    </source>
</evidence>
<evidence type="ECO:0000256" key="4">
    <source>
        <dbReference type="ARBA" id="ARBA00022837"/>
    </source>
</evidence>
<evidence type="ECO:0000256" key="2">
    <source>
        <dbReference type="ARBA" id="ARBA00022723"/>
    </source>
</evidence>
<dbReference type="Gene3D" id="3.30.1120.10">
    <property type="match status" value="1"/>
</dbReference>
<evidence type="ECO:0000313" key="7">
    <source>
        <dbReference type="EMBL" id="OCF32679.1"/>
    </source>
</evidence>
<dbReference type="Proteomes" id="UP000092666">
    <property type="component" value="Unassembled WGS sequence"/>
</dbReference>
<dbReference type="GO" id="GO:0046872">
    <property type="term" value="F:metal ion binding"/>
    <property type="evidence" value="ECO:0007669"/>
    <property type="project" value="UniProtKB-KW"/>
</dbReference>
<dbReference type="InterPro" id="IPR024607">
    <property type="entry name" value="Sulfatase_CS"/>
</dbReference>
<feature type="region of interest" description="Disordered" evidence="5">
    <location>
        <begin position="583"/>
        <end position="618"/>
    </location>
</feature>
<dbReference type="InterPro" id="IPR050738">
    <property type="entry name" value="Sulfatase"/>
</dbReference>
<evidence type="ECO:0000256" key="3">
    <source>
        <dbReference type="ARBA" id="ARBA00022801"/>
    </source>
</evidence>
<reference evidence="8" key="2">
    <citation type="submission" date="2013-12" db="EMBL/GenBank/DDBJ databases">
        <title>Evolution of pathogenesis and genome organization in the Tremellales.</title>
        <authorList>
            <person name="Cuomo C."/>
            <person name="Litvintseva A."/>
            <person name="Heitman J."/>
            <person name="Chen Y."/>
            <person name="Sun S."/>
            <person name="Springer D."/>
            <person name="Dromer F."/>
            <person name="Young S."/>
            <person name="Zeng Q."/>
            <person name="Chapman S."/>
            <person name="Gujja S."/>
            <person name="Saif S."/>
            <person name="Birren B."/>
        </authorList>
    </citation>
    <scope>NUCLEOTIDE SEQUENCE [LARGE SCALE GENOMIC DNA]</scope>
    <source>
        <strain evidence="8">BCC8398</strain>
    </source>
</reference>
<evidence type="ECO:0000256" key="5">
    <source>
        <dbReference type="SAM" id="MobiDB-lite"/>
    </source>
</evidence>
<dbReference type="Gene3D" id="3.40.720.10">
    <property type="entry name" value="Alkaline Phosphatase, subunit A"/>
    <property type="match status" value="1"/>
</dbReference>
<name>A0A1B9GNK8_9TREE</name>
<dbReference type="InterPro" id="IPR017850">
    <property type="entry name" value="Alkaline_phosphatase_core_sf"/>
</dbReference>
<accession>A0A1B9GNK8</accession>
<organism evidence="7 8">
    <name type="scientific">Kwoniella heveanensis BCC8398</name>
    <dbReference type="NCBI Taxonomy" id="1296120"/>
    <lineage>
        <taxon>Eukaryota</taxon>
        <taxon>Fungi</taxon>
        <taxon>Dikarya</taxon>
        <taxon>Basidiomycota</taxon>
        <taxon>Agaricomycotina</taxon>
        <taxon>Tremellomycetes</taxon>
        <taxon>Tremellales</taxon>
        <taxon>Cryptococcaceae</taxon>
        <taxon>Kwoniella</taxon>
    </lineage>
</organism>
<keyword evidence="3" id="KW-0378">Hydrolase</keyword>
<dbReference type="PANTHER" id="PTHR42693">
    <property type="entry name" value="ARYLSULFATASE FAMILY MEMBER"/>
    <property type="match status" value="1"/>
</dbReference>
<dbReference type="CDD" id="cd16025">
    <property type="entry name" value="PAS_like"/>
    <property type="match status" value="1"/>
</dbReference>
<comment type="similarity">
    <text evidence="1">Belongs to the sulfatase family.</text>
</comment>
<dbReference type="STRING" id="1296120.A0A1B9GNK8"/>
<feature type="compositionally biased region" description="Polar residues" evidence="5">
    <location>
        <begin position="606"/>
        <end position="618"/>
    </location>
</feature>
<protein>
    <recommendedName>
        <fullName evidence="6">Sulfatase N-terminal domain-containing protein</fullName>
    </recommendedName>
</protein>
<dbReference type="EMBL" id="KV700129">
    <property type="protein sequence ID" value="OCF32679.1"/>
    <property type="molecule type" value="Genomic_DNA"/>
</dbReference>
<evidence type="ECO:0000256" key="1">
    <source>
        <dbReference type="ARBA" id="ARBA00008779"/>
    </source>
</evidence>
<feature type="domain" description="Sulfatase N-terminal" evidence="6">
    <location>
        <begin position="8"/>
        <end position="443"/>
    </location>
</feature>
<sequence length="618" mass="68570">MASTNKQPNLLFIIADDLGFSDIGCYGGEIATPNIDRLAGDGVRMLNYHTAAACSPTRAMLLSGTDAHIGGLGCLIEYKASERGAKRWNGKAGYEGYLNQEIAALPEVLSDNGYHTILSGKWHLGMRQDAGPWARGFQKSFTMLPGCCNHYGWEPVLENGGTGMPYGGRPIHAEDGVHVKVPANKNENPDGFYSSDTYATKMIQYLNGRTDEQRAMPFFGYLAYTAPHWPLQCAKAVRDKYRGMYDDGPHALRERRLAKLVDMGILKVDVVPHEMIAPEVSEWDGMTGYERQCSSRAMEAYAGMVEQMDTSIGRVIDHLKQIGEYENTMIVFMSDNGAEGAAIAVMGPKVQEAIHQYFDNSLENIGAWNSYTWLGPMWAQASTAPSRLYKTFPSEGGILVPCVVKLPEGQAYENKPWWQKGGFNRSFSTCMDLYPTFLDMIGVSLPAEADKVVHRGRRVHAPRGQSWKAFISNGRRAEASHKQQEPVDEEFALWPSDMAIGWELHEQAALKKGQYKIVYLKQSHGGKAVNGGDELTGWELFNVTADPGETFDLSEKEPEKLQELLDDWDAYVKETGLVWGPTAMEPGLSKEEAPGLHDSDYELQGTWLQTPNGQKPTI</sequence>